<name>A0AA36IJT6_9DINO</name>
<gene>
    <name evidence="1" type="ORF">EVOR1521_LOCUS14461</name>
</gene>
<proteinExistence type="predicted"/>
<accession>A0AA36IJT6</accession>
<sequence length="129" mass="14740">MDSFHPRVVLAIQEGTATHFIFQRFCRQCKIQPVDCNSMSELMDYASTNAAVVIIDQIAWLQELEHSESICLIDATCSGWDFGCQQRLVPSCSLEDFERCLAQAFEWLQRQSASNESEKAMIPSEIEVW</sequence>
<evidence type="ECO:0000313" key="1">
    <source>
        <dbReference type="EMBL" id="CAJ1388640.1"/>
    </source>
</evidence>
<dbReference type="EMBL" id="CAUJNA010001724">
    <property type="protein sequence ID" value="CAJ1388640.1"/>
    <property type="molecule type" value="Genomic_DNA"/>
</dbReference>
<protein>
    <submittedName>
        <fullName evidence="1">Uncharacterized protein</fullName>
    </submittedName>
</protein>
<dbReference type="AlphaFoldDB" id="A0AA36IJT6"/>
<reference evidence="1" key="1">
    <citation type="submission" date="2023-08" db="EMBL/GenBank/DDBJ databases">
        <authorList>
            <person name="Chen Y."/>
            <person name="Shah S."/>
            <person name="Dougan E. K."/>
            <person name="Thang M."/>
            <person name="Chan C."/>
        </authorList>
    </citation>
    <scope>NUCLEOTIDE SEQUENCE</scope>
</reference>
<dbReference type="Proteomes" id="UP001178507">
    <property type="component" value="Unassembled WGS sequence"/>
</dbReference>
<keyword evidence="2" id="KW-1185">Reference proteome</keyword>
<comment type="caution">
    <text evidence="1">The sequence shown here is derived from an EMBL/GenBank/DDBJ whole genome shotgun (WGS) entry which is preliminary data.</text>
</comment>
<evidence type="ECO:0000313" key="2">
    <source>
        <dbReference type="Proteomes" id="UP001178507"/>
    </source>
</evidence>
<organism evidence="1 2">
    <name type="scientific">Effrenium voratum</name>
    <dbReference type="NCBI Taxonomy" id="2562239"/>
    <lineage>
        <taxon>Eukaryota</taxon>
        <taxon>Sar</taxon>
        <taxon>Alveolata</taxon>
        <taxon>Dinophyceae</taxon>
        <taxon>Suessiales</taxon>
        <taxon>Symbiodiniaceae</taxon>
        <taxon>Effrenium</taxon>
    </lineage>
</organism>